<name>A0A9N9PJ36_9GLOM</name>
<dbReference type="EC" id="2.7.7.48" evidence="1"/>
<keyword evidence="1" id="KW-0696">RNA-directed RNA polymerase</keyword>
<proteinExistence type="inferred from homology"/>
<keyword evidence="1" id="KW-0808">Transferase</keyword>
<dbReference type="Pfam" id="PF05183">
    <property type="entry name" value="RdRP"/>
    <property type="match status" value="1"/>
</dbReference>
<dbReference type="GO" id="GO:0003968">
    <property type="term" value="F:RNA-directed RNA polymerase activity"/>
    <property type="evidence" value="ECO:0007669"/>
    <property type="project" value="UniProtKB-KW"/>
</dbReference>
<evidence type="ECO:0000256" key="1">
    <source>
        <dbReference type="RuleBase" id="RU363098"/>
    </source>
</evidence>
<protein>
    <recommendedName>
        <fullName evidence="1">RNA-dependent RNA polymerase</fullName>
        <ecNumber evidence="1">2.7.7.48</ecNumber>
    </recommendedName>
</protein>
<dbReference type="PANTHER" id="PTHR23079:SF55">
    <property type="entry name" value="RNA-DIRECTED RNA POLYMERASE"/>
    <property type="match status" value="1"/>
</dbReference>
<dbReference type="GO" id="GO:0003723">
    <property type="term" value="F:RNA binding"/>
    <property type="evidence" value="ECO:0007669"/>
    <property type="project" value="UniProtKB-KW"/>
</dbReference>
<dbReference type="PANTHER" id="PTHR23079">
    <property type="entry name" value="RNA-DEPENDENT RNA POLYMERASE"/>
    <property type="match status" value="1"/>
</dbReference>
<reference evidence="3" key="1">
    <citation type="submission" date="2021-06" db="EMBL/GenBank/DDBJ databases">
        <authorList>
            <person name="Kallberg Y."/>
            <person name="Tangrot J."/>
            <person name="Rosling A."/>
        </authorList>
    </citation>
    <scope>NUCLEOTIDE SEQUENCE</scope>
    <source>
        <strain evidence="3">MA453B</strain>
    </source>
</reference>
<dbReference type="EMBL" id="CAJVPY010065791">
    <property type="protein sequence ID" value="CAG8825019.1"/>
    <property type="molecule type" value="Genomic_DNA"/>
</dbReference>
<dbReference type="GO" id="GO:0031380">
    <property type="term" value="C:nuclear RNA-directed RNA polymerase complex"/>
    <property type="evidence" value="ECO:0007669"/>
    <property type="project" value="TreeGrafter"/>
</dbReference>
<keyword evidence="1" id="KW-0548">Nucleotidyltransferase</keyword>
<organism evidence="3 4">
    <name type="scientific">Dentiscutata erythropus</name>
    <dbReference type="NCBI Taxonomy" id="1348616"/>
    <lineage>
        <taxon>Eukaryota</taxon>
        <taxon>Fungi</taxon>
        <taxon>Fungi incertae sedis</taxon>
        <taxon>Mucoromycota</taxon>
        <taxon>Glomeromycotina</taxon>
        <taxon>Glomeromycetes</taxon>
        <taxon>Diversisporales</taxon>
        <taxon>Gigasporaceae</taxon>
        <taxon>Dentiscutata</taxon>
    </lineage>
</organism>
<dbReference type="GO" id="GO:0030422">
    <property type="term" value="P:siRNA processing"/>
    <property type="evidence" value="ECO:0007669"/>
    <property type="project" value="TreeGrafter"/>
</dbReference>
<comment type="similarity">
    <text evidence="1">Belongs to the RdRP family.</text>
</comment>
<dbReference type="OrthoDB" id="2363317at2759"/>
<feature type="domain" description="RDRP core" evidence="2">
    <location>
        <begin position="21"/>
        <end position="198"/>
    </location>
</feature>
<dbReference type="InterPro" id="IPR007855">
    <property type="entry name" value="RDRP"/>
</dbReference>
<comment type="caution">
    <text evidence="3">The sequence shown here is derived from an EMBL/GenBank/DDBJ whole genome shotgun (WGS) entry which is preliminary data.</text>
</comment>
<accession>A0A9N9PJ36</accession>
<evidence type="ECO:0000313" key="3">
    <source>
        <dbReference type="EMBL" id="CAG8825019.1"/>
    </source>
</evidence>
<dbReference type="InterPro" id="IPR057596">
    <property type="entry name" value="RDRP_core"/>
</dbReference>
<evidence type="ECO:0000313" key="4">
    <source>
        <dbReference type="Proteomes" id="UP000789405"/>
    </source>
</evidence>
<gene>
    <name evidence="3" type="ORF">DERYTH_LOCUS27818</name>
</gene>
<feature type="non-terminal residue" evidence="3">
    <location>
        <position position="1"/>
    </location>
</feature>
<keyword evidence="4" id="KW-1185">Reference proteome</keyword>
<keyword evidence="1" id="KW-0694">RNA-binding</keyword>
<dbReference type="Proteomes" id="UP000789405">
    <property type="component" value="Unassembled WGS sequence"/>
</dbReference>
<feature type="non-terminal residue" evidence="3">
    <location>
        <position position="199"/>
    </location>
</feature>
<comment type="catalytic activity">
    <reaction evidence="1">
        <text>RNA(n) + a ribonucleoside 5'-triphosphate = RNA(n+1) + diphosphate</text>
        <dbReference type="Rhea" id="RHEA:21248"/>
        <dbReference type="Rhea" id="RHEA-COMP:14527"/>
        <dbReference type="Rhea" id="RHEA-COMP:17342"/>
        <dbReference type="ChEBI" id="CHEBI:33019"/>
        <dbReference type="ChEBI" id="CHEBI:61557"/>
        <dbReference type="ChEBI" id="CHEBI:140395"/>
        <dbReference type="EC" id="2.7.7.48"/>
    </reaction>
</comment>
<dbReference type="AlphaFoldDB" id="A0A9N9PJ36"/>
<sequence>LFDELLDSSLDESSNELHPITYDCPSVIQIRYQGFKGILLLGNHLSGKDKDCEFRKSMKKFNYNGPDDFCVVDYSKPYTFGRLNTQIIMLLSSLGVPDDVFLKKQRQHFERLDLMFSDLSIAFEYLLTHGEINLAGELIEKGITRSIRDFLNKSYKQEMETSLKEKKGSSDTVPSEKSEKLRIIVKDSRLVFAASDPTK</sequence>
<evidence type="ECO:0000259" key="2">
    <source>
        <dbReference type="Pfam" id="PF05183"/>
    </source>
</evidence>